<evidence type="ECO:0000256" key="1">
    <source>
        <dbReference type="ARBA" id="ARBA00022723"/>
    </source>
</evidence>
<dbReference type="Proteomes" id="UP001501352">
    <property type="component" value="Unassembled WGS sequence"/>
</dbReference>
<dbReference type="InterPro" id="IPR037523">
    <property type="entry name" value="VOC_core"/>
</dbReference>
<keyword evidence="4" id="KW-1185">Reference proteome</keyword>
<dbReference type="Pfam" id="PF00903">
    <property type="entry name" value="Glyoxalase"/>
    <property type="match status" value="1"/>
</dbReference>
<organism evidence="3 4">
    <name type="scientific">Brevundimonas kwangchunensis</name>
    <dbReference type="NCBI Taxonomy" id="322163"/>
    <lineage>
        <taxon>Bacteria</taxon>
        <taxon>Pseudomonadati</taxon>
        <taxon>Pseudomonadota</taxon>
        <taxon>Alphaproteobacteria</taxon>
        <taxon>Caulobacterales</taxon>
        <taxon>Caulobacteraceae</taxon>
        <taxon>Brevundimonas</taxon>
    </lineage>
</organism>
<keyword evidence="1" id="KW-0479">Metal-binding</keyword>
<feature type="domain" description="VOC" evidence="2">
    <location>
        <begin position="2"/>
        <end position="110"/>
    </location>
</feature>
<dbReference type="CDD" id="cd06587">
    <property type="entry name" value="VOC"/>
    <property type="match status" value="1"/>
</dbReference>
<dbReference type="EMBL" id="BAAAGA010000004">
    <property type="protein sequence ID" value="GAA0622159.1"/>
    <property type="molecule type" value="Genomic_DNA"/>
</dbReference>
<evidence type="ECO:0000313" key="3">
    <source>
        <dbReference type="EMBL" id="GAA0622159.1"/>
    </source>
</evidence>
<dbReference type="InterPro" id="IPR029068">
    <property type="entry name" value="Glyas_Bleomycin-R_OHBP_Dase"/>
</dbReference>
<evidence type="ECO:0000313" key="4">
    <source>
        <dbReference type="Proteomes" id="UP001501352"/>
    </source>
</evidence>
<proteinExistence type="predicted"/>
<dbReference type="InterPro" id="IPR004360">
    <property type="entry name" value="Glyas_Fos-R_dOase_dom"/>
</dbReference>
<dbReference type="SUPFAM" id="SSF54593">
    <property type="entry name" value="Glyoxalase/Bleomycin resistance protein/Dihydroxybiphenyl dioxygenase"/>
    <property type="match status" value="1"/>
</dbReference>
<dbReference type="PROSITE" id="PS00934">
    <property type="entry name" value="GLYOXALASE_I_1"/>
    <property type="match status" value="1"/>
</dbReference>
<gene>
    <name evidence="3" type="ORF">GCM10009422_17620</name>
</gene>
<name>A0ABN1GX41_9CAUL</name>
<dbReference type="InterPro" id="IPR018146">
    <property type="entry name" value="Glyoxalase_1_CS"/>
</dbReference>
<comment type="caution">
    <text evidence="3">The sequence shown here is derived from an EMBL/GenBank/DDBJ whole genome shotgun (WGS) entry which is preliminary data.</text>
</comment>
<dbReference type="Gene3D" id="3.10.180.10">
    <property type="entry name" value="2,3-Dihydroxybiphenyl 1,2-Dioxygenase, domain 1"/>
    <property type="match status" value="1"/>
</dbReference>
<sequence length="123" mass="13804">MNLNQVTLEVADIPRARAFYLRLGLTLIVSRDHYARLACPGGATLSVHLAEEVRTNGTGVYFECEDLDERVANLKAAGLVFDGDPVDQPWLWREAWLSDPDGNRLCLFHAGENRLNPPWRVAD</sequence>
<accession>A0ABN1GX41</accession>
<protein>
    <recommendedName>
        <fullName evidence="2">VOC domain-containing protein</fullName>
    </recommendedName>
</protein>
<evidence type="ECO:0000259" key="2">
    <source>
        <dbReference type="PROSITE" id="PS51819"/>
    </source>
</evidence>
<dbReference type="RefSeq" id="WP_343792820.1">
    <property type="nucleotide sequence ID" value="NZ_BAAAGA010000004.1"/>
</dbReference>
<dbReference type="PROSITE" id="PS51819">
    <property type="entry name" value="VOC"/>
    <property type="match status" value="1"/>
</dbReference>
<reference evidence="3 4" key="1">
    <citation type="journal article" date="2019" name="Int. J. Syst. Evol. Microbiol.">
        <title>The Global Catalogue of Microorganisms (GCM) 10K type strain sequencing project: providing services to taxonomists for standard genome sequencing and annotation.</title>
        <authorList>
            <consortium name="The Broad Institute Genomics Platform"/>
            <consortium name="The Broad Institute Genome Sequencing Center for Infectious Disease"/>
            <person name="Wu L."/>
            <person name="Ma J."/>
        </authorList>
    </citation>
    <scope>NUCLEOTIDE SEQUENCE [LARGE SCALE GENOMIC DNA]</scope>
    <source>
        <strain evidence="3 4">JCM 12928</strain>
    </source>
</reference>